<gene>
    <name evidence="5" type="ORF">AO501_14230</name>
</gene>
<evidence type="ECO:0000313" key="6">
    <source>
        <dbReference type="Proteomes" id="UP000051677"/>
    </source>
</evidence>
<sequence>MTAAVTSGFTLTDDELQVVGERAGVQGFPTVLDVRPRYERVDTLEAAFDAATRSLIARGLIADGAIDPDLAPLLRALRRPERELAMRLVTPDGIARVCVIRCGASGVVARRVSNNISLQAANDAASLSWATHALIGALPRAEAADVTPVGAPTEIVTRNLIGTHDARQLADRVRALGAEPRAAMVLGAALSSRMAFAEIVYYALCPEQDRFTRRPAAAGVFYTRKGRIVAAPSASPSGQLWTTLKPGSDHAIGQAIRQLVEISTDQWEASLV</sequence>
<dbReference type="InterPro" id="IPR025734">
    <property type="entry name" value="EspG"/>
</dbReference>
<dbReference type="AlphaFoldDB" id="A0A0Q2MHA2"/>
<name>A0A0Q2MHA2_MYCGO</name>
<accession>A0A0Q2MHA2</accession>
<reference evidence="5 6" key="1">
    <citation type="submission" date="2015-10" db="EMBL/GenBank/DDBJ databases">
        <title>Mycobacterium gordonae draft genome assembly.</title>
        <authorList>
            <person name="Ustinova V."/>
            <person name="Smirnova T."/>
            <person name="Blagodatskikh K."/>
            <person name="Varlamov D."/>
            <person name="Larionova E."/>
            <person name="Chernousova L."/>
        </authorList>
    </citation>
    <scope>NUCLEOTIDE SEQUENCE [LARGE SCALE GENOMIC DNA]</scope>
    <source>
        <strain evidence="5 6">CTRI 14-8773</strain>
    </source>
</reference>
<dbReference type="STRING" id="1778.A9W97_01840"/>
<proteinExistence type="inferred from homology"/>
<dbReference type="OrthoDB" id="3681944at2"/>
<dbReference type="GO" id="GO:0005737">
    <property type="term" value="C:cytoplasm"/>
    <property type="evidence" value="ECO:0007669"/>
    <property type="project" value="UniProtKB-SubCell"/>
</dbReference>
<evidence type="ECO:0000256" key="2">
    <source>
        <dbReference type="ARBA" id="ARBA00006411"/>
    </source>
</evidence>
<protein>
    <recommendedName>
        <fullName evidence="7">ESX secretion-associated protein EspG</fullName>
    </recommendedName>
</protein>
<keyword evidence="4" id="KW-0143">Chaperone</keyword>
<evidence type="ECO:0008006" key="7">
    <source>
        <dbReference type="Google" id="ProtNLM"/>
    </source>
</evidence>
<comment type="caution">
    <text evidence="5">The sequence shown here is derived from an EMBL/GenBank/DDBJ whole genome shotgun (WGS) entry which is preliminary data.</text>
</comment>
<dbReference type="Proteomes" id="UP000051677">
    <property type="component" value="Unassembled WGS sequence"/>
</dbReference>
<evidence type="ECO:0000313" key="5">
    <source>
        <dbReference type="EMBL" id="KQH79223.1"/>
    </source>
</evidence>
<comment type="similarity">
    <text evidence="2">Belongs to the EspG family.</text>
</comment>
<keyword evidence="3" id="KW-0963">Cytoplasm</keyword>
<evidence type="ECO:0000256" key="1">
    <source>
        <dbReference type="ARBA" id="ARBA00004496"/>
    </source>
</evidence>
<organism evidence="5 6">
    <name type="scientific">Mycobacterium gordonae</name>
    <dbReference type="NCBI Taxonomy" id="1778"/>
    <lineage>
        <taxon>Bacteria</taxon>
        <taxon>Bacillati</taxon>
        <taxon>Actinomycetota</taxon>
        <taxon>Actinomycetes</taxon>
        <taxon>Mycobacteriales</taxon>
        <taxon>Mycobacteriaceae</taxon>
        <taxon>Mycobacterium</taxon>
    </lineage>
</organism>
<dbReference type="EMBL" id="LKTM01000112">
    <property type="protein sequence ID" value="KQH79223.1"/>
    <property type="molecule type" value="Genomic_DNA"/>
</dbReference>
<dbReference type="Pfam" id="PF14011">
    <property type="entry name" value="ESX-1_EspG"/>
    <property type="match status" value="1"/>
</dbReference>
<evidence type="ECO:0000256" key="3">
    <source>
        <dbReference type="ARBA" id="ARBA00022490"/>
    </source>
</evidence>
<dbReference type="RefSeq" id="WP_055577774.1">
    <property type="nucleotide sequence ID" value="NZ_LKTM01000112.1"/>
</dbReference>
<evidence type="ECO:0000256" key="4">
    <source>
        <dbReference type="ARBA" id="ARBA00023186"/>
    </source>
</evidence>
<comment type="subcellular location">
    <subcellularLocation>
        <location evidence="1">Cytoplasm</location>
    </subcellularLocation>
</comment>